<evidence type="ECO:0000313" key="7">
    <source>
        <dbReference type="EMBL" id="MBP2181108.1"/>
    </source>
</evidence>
<dbReference type="Gene3D" id="3.50.50.60">
    <property type="entry name" value="FAD/NAD(P)-binding domain"/>
    <property type="match status" value="2"/>
</dbReference>
<dbReference type="InterPro" id="IPR036188">
    <property type="entry name" value="FAD/NAD-bd_sf"/>
</dbReference>
<evidence type="ECO:0000259" key="6">
    <source>
        <dbReference type="Pfam" id="PF14759"/>
    </source>
</evidence>
<keyword evidence="2" id="KW-0285">Flavoprotein</keyword>
<organism evidence="7 8">
    <name type="scientific">Amycolatopsis magusensis</name>
    <dbReference type="NCBI Taxonomy" id="882444"/>
    <lineage>
        <taxon>Bacteria</taxon>
        <taxon>Bacillati</taxon>
        <taxon>Actinomycetota</taxon>
        <taxon>Actinomycetes</taxon>
        <taxon>Pseudonocardiales</taxon>
        <taxon>Pseudonocardiaceae</taxon>
        <taxon>Amycolatopsis</taxon>
    </lineage>
</organism>
<feature type="domain" description="Reductase C-terminal" evidence="6">
    <location>
        <begin position="320"/>
        <end position="394"/>
    </location>
</feature>
<dbReference type="Proteomes" id="UP000741013">
    <property type="component" value="Unassembled WGS sequence"/>
</dbReference>
<reference evidence="7 8" key="1">
    <citation type="submission" date="2021-03" db="EMBL/GenBank/DDBJ databases">
        <title>Sequencing the genomes of 1000 actinobacteria strains.</title>
        <authorList>
            <person name="Klenk H.-P."/>
        </authorList>
    </citation>
    <scope>NUCLEOTIDE SEQUENCE [LARGE SCALE GENOMIC DNA]</scope>
    <source>
        <strain evidence="7 8">DSM 45510</strain>
    </source>
</reference>
<evidence type="ECO:0000259" key="5">
    <source>
        <dbReference type="Pfam" id="PF07992"/>
    </source>
</evidence>
<evidence type="ECO:0000256" key="4">
    <source>
        <dbReference type="ARBA" id="ARBA00023002"/>
    </source>
</evidence>
<evidence type="ECO:0000256" key="2">
    <source>
        <dbReference type="ARBA" id="ARBA00022630"/>
    </source>
</evidence>
<gene>
    <name evidence="7" type="ORF">JOM49_002634</name>
</gene>
<dbReference type="Pfam" id="PF07992">
    <property type="entry name" value="Pyr_redox_2"/>
    <property type="match status" value="1"/>
</dbReference>
<evidence type="ECO:0000256" key="1">
    <source>
        <dbReference type="ARBA" id="ARBA00001974"/>
    </source>
</evidence>
<dbReference type="SUPFAM" id="SSF51905">
    <property type="entry name" value="FAD/NAD(P)-binding domain"/>
    <property type="match status" value="2"/>
</dbReference>
<evidence type="ECO:0000256" key="3">
    <source>
        <dbReference type="ARBA" id="ARBA00022827"/>
    </source>
</evidence>
<dbReference type="PRINTS" id="PR00368">
    <property type="entry name" value="FADPNR"/>
</dbReference>
<comment type="cofactor">
    <cofactor evidence="1">
        <name>FAD</name>
        <dbReference type="ChEBI" id="CHEBI:57692"/>
    </cofactor>
</comment>
<dbReference type="InterPro" id="IPR016156">
    <property type="entry name" value="FAD/NAD-linked_Rdtase_dimer_sf"/>
</dbReference>
<dbReference type="Pfam" id="PF14759">
    <property type="entry name" value="Reductase_C"/>
    <property type="match status" value="1"/>
</dbReference>
<dbReference type="PANTHER" id="PTHR43557">
    <property type="entry name" value="APOPTOSIS-INDUCING FACTOR 1"/>
    <property type="match status" value="1"/>
</dbReference>
<dbReference type="RefSeq" id="WP_209664568.1">
    <property type="nucleotide sequence ID" value="NZ_JAGGMS010000001.1"/>
</dbReference>
<keyword evidence="8" id="KW-1185">Reference proteome</keyword>
<keyword evidence="3" id="KW-0274">FAD</keyword>
<proteinExistence type="predicted"/>
<name>A0ABS4PP54_9PSEU</name>
<accession>A0ABS4PP54</accession>
<dbReference type="SUPFAM" id="SSF55424">
    <property type="entry name" value="FAD/NAD-linked reductases, dimerisation (C-terminal) domain"/>
    <property type="match status" value="1"/>
</dbReference>
<feature type="domain" description="FAD/NAD(P)-binding" evidence="5">
    <location>
        <begin position="1"/>
        <end position="300"/>
    </location>
</feature>
<dbReference type="InterPro" id="IPR050446">
    <property type="entry name" value="FAD-oxidoreductase/Apoptosis"/>
</dbReference>
<dbReference type="EMBL" id="JAGGMS010000001">
    <property type="protein sequence ID" value="MBP2181108.1"/>
    <property type="molecule type" value="Genomic_DNA"/>
</dbReference>
<evidence type="ECO:0000313" key="8">
    <source>
        <dbReference type="Proteomes" id="UP000741013"/>
    </source>
</evidence>
<dbReference type="PRINTS" id="PR00411">
    <property type="entry name" value="PNDRDTASEI"/>
</dbReference>
<keyword evidence="4" id="KW-0560">Oxidoreductase</keyword>
<comment type="caution">
    <text evidence="7">The sequence shown here is derived from an EMBL/GenBank/DDBJ whole genome shotgun (WGS) entry which is preliminary data.</text>
</comment>
<dbReference type="InterPro" id="IPR023753">
    <property type="entry name" value="FAD/NAD-binding_dom"/>
</dbReference>
<dbReference type="PANTHER" id="PTHR43557:SF2">
    <property type="entry name" value="RIESKE DOMAIN-CONTAINING PROTEIN-RELATED"/>
    <property type="match status" value="1"/>
</dbReference>
<dbReference type="Gene3D" id="3.30.390.30">
    <property type="match status" value="1"/>
</dbReference>
<protein>
    <submittedName>
        <fullName evidence="7">NADPH-dependent 2,4-dienoyl-CoA reductase/sulfur reductase-like enzyme</fullName>
    </submittedName>
</protein>
<dbReference type="InterPro" id="IPR028202">
    <property type="entry name" value="Reductase_C"/>
</dbReference>
<sequence length="398" mass="41652">MSVVVVGASAAGFATAEGLRRNGYDGALTLVGAEPELPYDRPPLSKQVLTGAWEADRIRLCRPDKAIELGLDLRLGTPAAGLDPATRHLALTDGSVLPYEQLVLATGVVPRPFPGTDGLRGLRMLRTLEDSLALRADLAPGARLVVIGAGFLGTEIAAAARTLGAEVWLVEPEPVPLGIAVGTAVGEFVAGLHREQGVHLHTGPAAAVRDFKVNAGTVEAVVLADGTELRCDLAVVAIGSVPATGWLAGSGLTLGDGIECDAHCSAAPGVYAAGDVASWFHERAGIRVRLEHRTNATEQGLYVAKALLGQTGEPFTPVPYFWSDQYDTKIVAFGLLRGADEVRVVEGAIADGEFVALYRKGNRLTGVLGVRRAKSVRQWRALLAAGSGWDEALAISPK</sequence>